<dbReference type="InterPro" id="IPR013780">
    <property type="entry name" value="Glyco_hydro_b"/>
</dbReference>
<dbReference type="GO" id="GO:0030246">
    <property type="term" value="F:carbohydrate binding"/>
    <property type="evidence" value="ECO:0007669"/>
    <property type="project" value="InterPro"/>
</dbReference>
<sequence length="957" mass="109598">MPRYCRYLFLLGLVFSLHLFSNAQVAEKRKPVQTADGVIVYPAAHLGGNAQWVRLQVINDQIIRVLASPTMAPPTAQSFMVITGTQPNVKWEYKETGEQVELTTAALVAKVNQQTGQVAFFAKNGDMIVQEPLYNGRQFTPAVFSGRPSYGISQTFAVAPNEAFYGLGQHQDDLFNYKDQQVTFFQNNTEVAIPFLVSNKNYGILWDNYSISTIGDVRPFKSLSDLRLFSSKGEEGWLTAAYANDAKQPNDIAFEKAESIINYAYLGDTKLHLPANFNIAKGQVTYTGSIASAFSGVHKFKFTYAGYVKVWINDKLLLDRWRQAWNPGTAVLNIPFEKGQHYKFRMEWIPDGGESYLTTTWLNPIEPSQQNTFTFASEAGQQLDYYFVYGQNLDEVISGYRTLTGKAQIAPKWAFGKWQSRERYKTQEEILSTVATFRQQKIPLDNIVLDWSYWKQDDWGSQEFDKTRFSNPDSMIKVLHEQYKTQFMISVWPKFYEGIEAYKKFNDSGWLYTRNIADRQRDWIGQGYISTFYDAFNPAARKGFWDLIYSKLYVKGIDAWWMDASEPDILSNVSPAKRKEQMGFTAAGLAAETLNAYPLENARGIYENARQVDPNKRVFLLTRSGYGGSQRYAATIWSGDIASRWSDMKAQISAGLNFSLSGLPYWTMDIGGFSVEKRYENAQGADLDEWRELNTRWYQFGAFSPIFRVHGQYPYREIYNIAPGTHPAYQSMRYYDHLRYRFLPYIYSLAGATYFSNYTPMRALVMDFPKDSLVRNIGDQYLLGPSLLVNPVYEYKATSREMYLPEGPGWYDFYTNKYYEGGQTIVADAPYERMPLFVKAGSIMPYGPSLQYVAEKPADPITLYVYTGADASFTLYEDEGLNYNYEKGAYAKITLQYNDNSKVLTIGQRQGNFKGMLTQRTFKIVWVNQVGAKPFDLEAAPNETLHYKGKEMVVRMK</sequence>
<dbReference type="Pfam" id="PF17137">
    <property type="entry name" value="DUF5110"/>
    <property type="match status" value="1"/>
</dbReference>
<dbReference type="Pfam" id="PF01055">
    <property type="entry name" value="Glyco_hydro_31_2nd"/>
    <property type="match status" value="1"/>
</dbReference>
<dbReference type="Gene3D" id="3.20.20.80">
    <property type="entry name" value="Glycosidases"/>
    <property type="match status" value="1"/>
</dbReference>
<dbReference type="Pfam" id="PF13802">
    <property type="entry name" value="Gal_mutarotas_2"/>
    <property type="match status" value="1"/>
</dbReference>
<comment type="caution">
    <text evidence="5">The sequence shown here is derived from an EMBL/GenBank/DDBJ whole genome shotgun (WGS) entry which is preliminary data.</text>
</comment>
<evidence type="ECO:0000256" key="2">
    <source>
        <dbReference type="RuleBase" id="RU361185"/>
    </source>
</evidence>
<dbReference type="InterPro" id="IPR033403">
    <property type="entry name" value="DUF5110"/>
</dbReference>
<dbReference type="InterPro" id="IPR037524">
    <property type="entry name" value="PA14/GLEYA"/>
</dbReference>
<dbReference type="Pfam" id="PF07691">
    <property type="entry name" value="PA14"/>
    <property type="match status" value="1"/>
</dbReference>
<dbReference type="SUPFAM" id="SSF51445">
    <property type="entry name" value="(Trans)glycosidases"/>
    <property type="match status" value="1"/>
</dbReference>
<keyword evidence="2 5" id="KW-0378">Hydrolase</keyword>
<dbReference type="EMBL" id="QLLL01000002">
    <property type="protein sequence ID" value="RAJ08512.1"/>
    <property type="molecule type" value="Genomic_DNA"/>
</dbReference>
<dbReference type="InterPro" id="IPR051816">
    <property type="entry name" value="Glycosyl_Hydrolase_31"/>
</dbReference>
<dbReference type="PANTHER" id="PTHR43863">
    <property type="entry name" value="HYDROLASE, PUTATIVE (AFU_ORTHOLOGUE AFUA_1G03140)-RELATED"/>
    <property type="match status" value="1"/>
</dbReference>
<proteinExistence type="inferred from homology"/>
<dbReference type="InterPro" id="IPR011013">
    <property type="entry name" value="Gal_mutarotase_sf_dom"/>
</dbReference>
<evidence type="ECO:0000313" key="6">
    <source>
        <dbReference type="Proteomes" id="UP000249547"/>
    </source>
</evidence>
<dbReference type="SUPFAM" id="SSF74650">
    <property type="entry name" value="Galactose mutarotase-like"/>
    <property type="match status" value="1"/>
</dbReference>
<keyword evidence="2" id="KW-0326">Glycosidase</keyword>
<dbReference type="Gene3D" id="2.60.40.1180">
    <property type="entry name" value="Golgi alpha-mannosidase II"/>
    <property type="match status" value="2"/>
</dbReference>
<dbReference type="Proteomes" id="UP000249547">
    <property type="component" value="Unassembled WGS sequence"/>
</dbReference>
<dbReference type="SUPFAM" id="SSF51011">
    <property type="entry name" value="Glycosyl hydrolase domain"/>
    <property type="match status" value="1"/>
</dbReference>
<dbReference type="InterPro" id="IPR048395">
    <property type="entry name" value="Glyco_hydro_31_C"/>
</dbReference>
<dbReference type="Gene3D" id="2.60.120.380">
    <property type="match status" value="1"/>
</dbReference>
<comment type="similarity">
    <text evidence="1 2">Belongs to the glycosyl hydrolase 31 family.</text>
</comment>
<feature type="domain" description="PA14" evidence="4">
    <location>
        <begin position="232"/>
        <end position="380"/>
    </location>
</feature>
<dbReference type="InterPro" id="IPR011658">
    <property type="entry name" value="PA14_dom"/>
</dbReference>
<evidence type="ECO:0000259" key="4">
    <source>
        <dbReference type="PROSITE" id="PS51820"/>
    </source>
</evidence>
<dbReference type="SMART" id="SM00758">
    <property type="entry name" value="PA14"/>
    <property type="match status" value="1"/>
</dbReference>
<protein>
    <submittedName>
        <fullName evidence="5">Alpha-D-xyloside xylohydrolase</fullName>
    </submittedName>
</protein>
<dbReference type="InterPro" id="IPR025887">
    <property type="entry name" value="Glyco_hydro_31_N_dom"/>
</dbReference>
<evidence type="ECO:0000313" key="5">
    <source>
        <dbReference type="EMBL" id="RAJ08512.1"/>
    </source>
</evidence>
<evidence type="ECO:0000256" key="3">
    <source>
        <dbReference type="SAM" id="SignalP"/>
    </source>
</evidence>
<dbReference type="InterPro" id="IPR000322">
    <property type="entry name" value="Glyco_hydro_31_TIM"/>
</dbReference>
<dbReference type="PANTHER" id="PTHR43863:SF2">
    <property type="entry name" value="MALTASE-GLUCOAMYLASE"/>
    <property type="match status" value="1"/>
</dbReference>
<evidence type="ECO:0000256" key="1">
    <source>
        <dbReference type="ARBA" id="ARBA00007806"/>
    </source>
</evidence>
<dbReference type="CDD" id="cd14752">
    <property type="entry name" value="GH31_N"/>
    <property type="match status" value="1"/>
</dbReference>
<dbReference type="PROSITE" id="PS51820">
    <property type="entry name" value="PA14"/>
    <property type="match status" value="1"/>
</dbReference>
<feature type="chain" id="PRO_5016413094" evidence="3">
    <location>
        <begin position="26"/>
        <end position="957"/>
    </location>
</feature>
<dbReference type="GO" id="GO:0004553">
    <property type="term" value="F:hydrolase activity, hydrolyzing O-glycosyl compounds"/>
    <property type="evidence" value="ECO:0007669"/>
    <property type="project" value="InterPro"/>
</dbReference>
<reference evidence="5 6" key="1">
    <citation type="submission" date="2018-06" db="EMBL/GenBank/DDBJ databases">
        <title>Genomic Encyclopedia of Archaeal and Bacterial Type Strains, Phase II (KMG-II): from individual species to whole genera.</title>
        <authorList>
            <person name="Goeker M."/>
        </authorList>
    </citation>
    <scope>NUCLEOTIDE SEQUENCE [LARGE SCALE GENOMIC DNA]</scope>
    <source>
        <strain evidence="5 6">DSM 23857</strain>
    </source>
</reference>
<accession>A0A327QXZ4</accession>
<gene>
    <name evidence="5" type="ORF">LX64_01165</name>
</gene>
<name>A0A327QXZ4_9BACT</name>
<organism evidence="5 6">
    <name type="scientific">Chitinophaga skermanii</name>
    <dbReference type="NCBI Taxonomy" id="331697"/>
    <lineage>
        <taxon>Bacteria</taxon>
        <taxon>Pseudomonadati</taxon>
        <taxon>Bacteroidota</taxon>
        <taxon>Chitinophagia</taxon>
        <taxon>Chitinophagales</taxon>
        <taxon>Chitinophagaceae</taxon>
        <taxon>Chitinophaga</taxon>
    </lineage>
</organism>
<keyword evidence="3" id="KW-0732">Signal</keyword>
<dbReference type="SUPFAM" id="SSF56988">
    <property type="entry name" value="Anthrax protective antigen"/>
    <property type="match status" value="1"/>
</dbReference>
<dbReference type="GO" id="GO:0005975">
    <property type="term" value="P:carbohydrate metabolic process"/>
    <property type="evidence" value="ECO:0007669"/>
    <property type="project" value="InterPro"/>
</dbReference>
<dbReference type="Gene3D" id="2.60.40.1760">
    <property type="entry name" value="glycosyl hydrolase (family 31)"/>
    <property type="match status" value="1"/>
</dbReference>
<keyword evidence="6" id="KW-1185">Reference proteome</keyword>
<dbReference type="InterPro" id="IPR017853">
    <property type="entry name" value="GH"/>
</dbReference>
<feature type="signal peptide" evidence="3">
    <location>
        <begin position="1"/>
        <end position="25"/>
    </location>
</feature>
<dbReference type="AlphaFoldDB" id="A0A327QXZ4"/>
<dbReference type="Pfam" id="PF21365">
    <property type="entry name" value="Glyco_hydro_31_3rd"/>
    <property type="match status" value="1"/>
</dbReference>
<dbReference type="CDD" id="cd06591">
    <property type="entry name" value="GH31_xylosidase_XylS"/>
    <property type="match status" value="1"/>
</dbReference>
<dbReference type="OrthoDB" id="176168at2"/>